<name>A0ABS8W0D6_DATST</name>
<evidence type="ECO:0000313" key="2">
    <source>
        <dbReference type="EMBL" id="MCE2055226.1"/>
    </source>
</evidence>
<protein>
    <submittedName>
        <fullName evidence="2">Uncharacterized protein</fullName>
    </submittedName>
</protein>
<feature type="region of interest" description="Disordered" evidence="1">
    <location>
        <begin position="76"/>
        <end position="119"/>
    </location>
</feature>
<comment type="caution">
    <text evidence="2">The sequence shown here is derived from an EMBL/GenBank/DDBJ whole genome shotgun (WGS) entry which is preliminary data.</text>
</comment>
<dbReference type="EMBL" id="JACEIK010006193">
    <property type="protein sequence ID" value="MCE2055226.1"/>
    <property type="molecule type" value="Genomic_DNA"/>
</dbReference>
<reference evidence="2 3" key="1">
    <citation type="journal article" date="2021" name="BMC Genomics">
        <title>Datura genome reveals duplications of psychoactive alkaloid biosynthetic genes and high mutation rate following tissue culture.</title>
        <authorList>
            <person name="Rajewski A."/>
            <person name="Carter-House D."/>
            <person name="Stajich J."/>
            <person name="Litt A."/>
        </authorList>
    </citation>
    <scope>NUCLEOTIDE SEQUENCE [LARGE SCALE GENOMIC DNA]</scope>
    <source>
        <strain evidence="2">AR-01</strain>
    </source>
</reference>
<feature type="compositionally biased region" description="Basic residues" evidence="1">
    <location>
        <begin position="91"/>
        <end position="100"/>
    </location>
</feature>
<accession>A0ABS8W0D6</accession>
<dbReference type="Proteomes" id="UP000823775">
    <property type="component" value="Unassembled WGS sequence"/>
</dbReference>
<evidence type="ECO:0000313" key="3">
    <source>
        <dbReference type="Proteomes" id="UP000823775"/>
    </source>
</evidence>
<evidence type="ECO:0000256" key="1">
    <source>
        <dbReference type="SAM" id="MobiDB-lite"/>
    </source>
</evidence>
<proteinExistence type="predicted"/>
<keyword evidence="3" id="KW-1185">Reference proteome</keyword>
<sequence>MLNRFEKEGSRFDNPVLQWKEGECRVIGGVRRVEFRVINNNRETLSMKNISQLKHRCYMSCEGRWTTCHSALISKIKSPNSNQELGEKGEKRRKKKRRPHAWNGYGAADAHEEEDGDEP</sequence>
<organism evidence="2 3">
    <name type="scientific">Datura stramonium</name>
    <name type="common">Jimsonweed</name>
    <name type="synonym">Common thornapple</name>
    <dbReference type="NCBI Taxonomy" id="4076"/>
    <lineage>
        <taxon>Eukaryota</taxon>
        <taxon>Viridiplantae</taxon>
        <taxon>Streptophyta</taxon>
        <taxon>Embryophyta</taxon>
        <taxon>Tracheophyta</taxon>
        <taxon>Spermatophyta</taxon>
        <taxon>Magnoliopsida</taxon>
        <taxon>eudicotyledons</taxon>
        <taxon>Gunneridae</taxon>
        <taxon>Pentapetalae</taxon>
        <taxon>asterids</taxon>
        <taxon>lamiids</taxon>
        <taxon>Solanales</taxon>
        <taxon>Solanaceae</taxon>
        <taxon>Solanoideae</taxon>
        <taxon>Datureae</taxon>
        <taxon>Datura</taxon>
    </lineage>
</organism>
<gene>
    <name evidence="2" type="ORF">HAX54_042223</name>
</gene>